<gene>
    <name evidence="12" type="ORF">PVAND_003781</name>
</gene>
<dbReference type="SMART" id="SM00487">
    <property type="entry name" value="DEXDc"/>
    <property type="match status" value="1"/>
</dbReference>
<dbReference type="PROSITE" id="PS51194">
    <property type="entry name" value="HELICASE_CTER"/>
    <property type="match status" value="1"/>
</dbReference>
<dbReference type="InterPro" id="IPR014001">
    <property type="entry name" value="Helicase_ATP-bd"/>
</dbReference>
<dbReference type="PROSITE" id="PS51195">
    <property type="entry name" value="Q_MOTIF"/>
    <property type="match status" value="1"/>
</dbReference>
<evidence type="ECO:0000256" key="7">
    <source>
        <dbReference type="RuleBase" id="RU000492"/>
    </source>
</evidence>
<dbReference type="SUPFAM" id="SSF52540">
    <property type="entry name" value="P-loop containing nucleoside triphosphate hydrolases"/>
    <property type="match status" value="1"/>
</dbReference>
<dbReference type="PROSITE" id="PS51192">
    <property type="entry name" value="HELICASE_ATP_BIND_1"/>
    <property type="match status" value="1"/>
</dbReference>
<dbReference type="Pfam" id="PF00271">
    <property type="entry name" value="Helicase_C"/>
    <property type="match status" value="1"/>
</dbReference>
<dbReference type="EMBL" id="JADBJN010000003">
    <property type="protein sequence ID" value="KAG5673761.1"/>
    <property type="molecule type" value="Genomic_DNA"/>
</dbReference>
<dbReference type="Proteomes" id="UP001107558">
    <property type="component" value="Chromosome 3"/>
</dbReference>
<evidence type="ECO:0000256" key="8">
    <source>
        <dbReference type="SAM" id="MobiDB-lite"/>
    </source>
</evidence>
<dbReference type="GO" id="GO:0003676">
    <property type="term" value="F:nucleic acid binding"/>
    <property type="evidence" value="ECO:0007669"/>
    <property type="project" value="InterPro"/>
</dbReference>
<keyword evidence="2 7" id="KW-0547">Nucleotide-binding</keyword>
<dbReference type="AlphaFoldDB" id="A0A9J6BV27"/>
<reference evidence="12" key="1">
    <citation type="submission" date="2021-03" db="EMBL/GenBank/DDBJ databases">
        <title>Chromosome level genome of the anhydrobiotic midge Polypedilum vanderplanki.</title>
        <authorList>
            <person name="Yoshida Y."/>
            <person name="Kikawada T."/>
            <person name="Gusev O."/>
        </authorList>
    </citation>
    <scope>NUCLEOTIDE SEQUENCE</scope>
    <source>
        <strain evidence="12">NIAS01</strain>
        <tissue evidence="12">Whole body or cell culture</tissue>
    </source>
</reference>
<dbReference type="CDD" id="cd18787">
    <property type="entry name" value="SF2_C_DEAD"/>
    <property type="match status" value="1"/>
</dbReference>
<evidence type="ECO:0000259" key="10">
    <source>
        <dbReference type="PROSITE" id="PS51194"/>
    </source>
</evidence>
<evidence type="ECO:0000256" key="6">
    <source>
        <dbReference type="PROSITE-ProRule" id="PRU00552"/>
    </source>
</evidence>
<dbReference type="GO" id="GO:0005829">
    <property type="term" value="C:cytosol"/>
    <property type="evidence" value="ECO:0007669"/>
    <property type="project" value="TreeGrafter"/>
</dbReference>
<feature type="domain" description="DEAD-box RNA helicase Q" evidence="11">
    <location>
        <begin position="20"/>
        <end position="48"/>
    </location>
</feature>
<comment type="similarity">
    <text evidence="7">Belongs to the DEAD box helicase family.</text>
</comment>
<evidence type="ECO:0000256" key="4">
    <source>
        <dbReference type="ARBA" id="ARBA00022806"/>
    </source>
</evidence>
<evidence type="ECO:0000313" key="12">
    <source>
        <dbReference type="EMBL" id="KAG5673761.1"/>
    </source>
</evidence>
<dbReference type="Gene3D" id="3.40.50.300">
    <property type="entry name" value="P-loop containing nucleotide triphosphate hydrolases"/>
    <property type="match status" value="2"/>
</dbReference>
<name>A0A9J6BV27_POLVA</name>
<protein>
    <recommendedName>
        <fullName evidence="1">RNA helicase</fullName>
        <ecNumber evidence="1">3.6.4.13</ecNumber>
    </recommendedName>
</protein>
<evidence type="ECO:0000256" key="5">
    <source>
        <dbReference type="ARBA" id="ARBA00022840"/>
    </source>
</evidence>
<organism evidence="12 13">
    <name type="scientific">Polypedilum vanderplanki</name>
    <name type="common">Sleeping chironomid midge</name>
    <dbReference type="NCBI Taxonomy" id="319348"/>
    <lineage>
        <taxon>Eukaryota</taxon>
        <taxon>Metazoa</taxon>
        <taxon>Ecdysozoa</taxon>
        <taxon>Arthropoda</taxon>
        <taxon>Hexapoda</taxon>
        <taxon>Insecta</taxon>
        <taxon>Pterygota</taxon>
        <taxon>Neoptera</taxon>
        <taxon>Endopterygota</taxon>
        <taxon>Diptera</taxon>
        <taxon>Nematocera</taxon>
        <taxon>Chironomoidea</taxon>
        <taxon>Chironomidae</taxon>
        <taxon>Chironominae</taxon>
        <taxon>Polypedilum</taxon>
        <taxon>Polypedilum</taxon>
    </lineage>
</organism>
<dbReference type="OrthoDB" id="434041at2759"/>
<dbReference type="GO" id="GO:0005524">
    <property type="term" value="F:ATP binding"/>
    <property type="evidence" value="ECO:0007669"/>
    <property type="project" value="UniProtKB-KW"/>
</dbReference>
<proteinExistence type="inferred from homology"/>
<keyword evidence="3 7" id="KW-0378">Hydrolase</keyword>
<keyword evidence="4 7" id="KW-0347">Helicase</keyword>
<feature type="domain" description="Helicase C-terminal" evidence="10">
    <location>
        <begin position="259"/>
        <end position="405"/>
    </location>
</feature>
<dbReference type="Pfam" id="PF00270">
    <property type="entry name" value="DEAD"/>
    <property type="match status" value="1"/>
</dbReference>
<feature type="region of interest" description="Disordered" evidence="8">
    <location>
        <begin position="567"/>
        <end position="592"/>
    </location>
</feature>
<keyword evidence="13" id="KW-1185">Reference proteome</keyword>
<accession>A0A9J6BV27</accession>
<dbReference type="InterPro" id="IPR050079">
    <property type="entry name" value="DEAD_box_RNA_helicase"/>
</dbReference>
<dbReference type="PANTHER" id="PTHR47959:SF1">
    <property type="entry name" value="ATP-DEPENDENT RNA HELICASE DBPA"/>
    <property type="match status" value="1"/>
</dbReference>
<dbReference type="SMART" id="SM00490">
    <property type="entry name" value="HELICc"/>
    <property type="match status" value="1"/>
</dbReference>
<dbReference type="EC" id="3.6.4.13" evidence="1"/>
<evidence type="ECO:0000256" key="2">
    <source>
        <dbReference type="ARBA" id="ARBA00022741"/>
    </source>
</evidence>
<dbReference type="PROSITE" id="PS00039">
    <property type="entry name" value="DEAD_ATP_HELICASE"/>
    <property type="match status" value="1"/>
</dbReference>
<dbReference type="PANTHER" id="PTHR47959">
    <property type="entry name" value="ATP-DEPENDENT RNA HELICASE RHLE-RELATED"/>
    <property type="match status" value="1"/>
</dbReference>
<dbReference type="InterPro" id="IPR014014">
    <property type="entry name" value="RNA_helicase_DEAD_Q_motif"/>
</dbReference>
<evidence type="ECO:0000259" key="9">
    <source>
        <dbReference type="PROSITE" id="PS51192"/>
    </source>
</evidence>
<feature type="short sequence motif" description="Q motif" evidence="6">
    <location>
        <begin position="20"/>
        <end position="48"/>
    </location>
</feature>
<dbReference type="GO" id="GO:0010468">
    <property type="term" value="P:regulation of gene expression"/>
    <property type="evidence" value="ECO:0007669"/>
    <property type="project" value="UniProtKB-ARBA"/>
</dbReference>
<sequence>MVDEEEKKFHTADVLVSQNYLFSNFLLSEKLLKSLHEMKYIKPSPIQVKTIPLARSRLDMIIQSKSGTGKTLSFAICLLETYDEDIKFPQALIVVPTREIAVQITNNLESLGIHMKYFKACEFIGGTDMKNDRKRIQTAKIVIGTPGRILHLINNAIFNTTCIKTIVLDEADKLLESGQMAKDVQSILKKVRENNDLQIIAATATVSTQFEEHIKRFMKNPIGITPKHEAPILLGIKQFAIQLQEQTDNIELMRMKVAELEKIFTKVSFKQCLLFTDSQLRTESYGNYLKKLGWKNEVINGSQEQTKRLRVLDKLTKFKCRVLITTDLMARGIDIENVNLVINLDLPYDCFTYLHRIGRAGRFGTLGLAITFLNGEKDKEKFKKMLGEIGSSKSLVYEFPDENVSYNFWDFNNTKQDEKLKRVDVEVVNDIDENTNLEQNSDDKDKSLLQEIEKMLIGNNGADSYKCSNNGSLDKNSKIDSNRKFEEKTSEDDIVERNLMLLDISKKLIDDTQNEQNSNLFDASILLNDYEKFCENENENLPPEEQQESPKSDFRKVIFKRNPLDEEYEESISSKSDYSKQESEESVGDEIEFDEEKSICEESQPNLQNLSRTFEENASGYENYNQYVAHYYNQWRNTFHFQLANIENYVKYNKSNLT</sequence>
<dbReference type="InterPro" id="IPR001650">
    <property type="entry name" value="Helicase_C-like"/>
</dbReference>
<evidence type="ECO:0000313" key="13">
    <source>
        <dbReference type="Proteomes" id="UP001107558"/>
    </source>
</evidence>
<dbReference type="InterPro" id="IPR000629">
    <property type="entry name" value="RNA-helicase_DEAD-box_CS"/>
</dbReference>
<dbReference type="InterPro" id="IPR027417">
    <property type="entry name" value="P-loop_NTPase"/>
</dbReference>
<dbReference type="GO" id="GO:0003724">
    <property type="term" value="F:RNA helicase activity"/>
    <property type="evidence" value="ECO:0007669"/>
    <property type="project" value="UniProtKB-EC"/>
</dbReference>
<evidence type="ECO:0000259" key="11">
    <source>
        <dbReference type="PROSITE" id="PS51195"/>
    </source>
</evidence>
<feature type="domain" description="Helicase ATP-binding" evidence="9">
    <location>
        <begin position="51"/>
        <end position="224"/>
    </location>
</feature>
<dbReference type="GO" id="GO:0016787">
    <property type="term" value="F:hydrolase activity"/>
    <property type="evidence" value="ECO:0007669"/>
    <property type="project" value="UniProtKB-KW"/>
</dbReference>
<evidence type="ECO:0000256" key="1">
    <source>
        <dbReference type="ARBA" id="ARBA00012552"/>
    </source>
</evidence>
<comment type="caution">
    <text evidence="12">The sequence shown here is derived from an EMBL/GenBank/DDBJ whole genome shotgun (WGS) entry which is preliminary data.</text>
</comment>
<evidence type="ECO:0000256" key="3">
    <source>
        <dbReference type="ARBA" id="ARBA00022801"/>
    </source>
</evidence>
<dbReference type="InterPro" id="IPR011545">
    <property type="entry name" value="DEAD/DEAH_box_helicase_dom"/>
</dbReference>
<keyword evidence="5 7" id="KW-0067">ATP-binding</keyword>